<sequence length="531" mass="60130">MRHTTFHLGGDKGIVTPENLDEALQQAIEIEIATIPTYLYTYYSIIREPDQNQIINYVKGKLSNVGLPEQELDAIVLDISAKIMVYANKAGALIMSVVIEEMLHMALSSNVKQSVCSLPDLVDKSPEVWPAFLPGHDPDFPINLAKFTQDQLVTFLKIESPFKLRKGSDLLSNAIEYTTIGEFYGQIKKCLEEFEFKYQVEKPQLVPGKGYYAHENIDTVYYNKNHKTQFTNQDGANEADLVHVINRQSALEALDIIVEQGEGNEGDFEINKQVLNGLLTKIYDLINNHKESEGIKSTDVSDGSQLAGYMIQAIKNLAERNEGDLQGKLSVIKNLQKAVHAVNEPFESHFGKFLELYYLSDEIQRFQNSFKAKFNIPEFDLESFYVLNFPDNPKTSDYPAVIQKLSNLLNAIYSYIFIMTQECYKKDGNTQYEIFMFGIHKSMIFILNSLCGEISSLQFTDKEGKIRTVAPTFENYPFSAASSPKSQIISLYNEAVASFNNISYIEERIHDLPNISLEPYQETATKGSLFS</sequence>
<dbReference type="Pfam" id="PF12902">
    <property type="entry name" value="Ferritin-like"/>
    <property type="match status" value="1"/>
</dbReference>
<dbReference type="RefSeq" id="WP_309939399.1">
    <property type="nucleotide sequence ID" value="NZ_AP025305.1"/>
</dbReference>
<comment type="caution">
    <text evidence="2">The sequence shown here is derived from an EMBL/GenBank/DDBJ whole genome shotgun (WGS) entry which is preliminary data.</text>
</comment>
<dbReference type="PANTHER" id="PTHR34400:SF4">
    <property type="entry name" value="MEMBRANE PROTEIN"/>
    <property type="match status" value="1"/>
</dbReference>
<feature type="domain" description="Iminophenyl-pyruvate dimer synthase" evidence="1">
    <location>
        <begin position="24"/>
        <end position="266"/>
    </location>
</feature>
<dbReference type="Gene3D" id="1.20.1260.10">
    <property type="match status" value="1"/>
</dbReference>
<dbReference type="Proteomes" id="UP001185092">
    <property type="component" value="Unassembled WGS sequence"/>
</dbReference>
<proteinExistence type="predicted"/>
<dbReference type="InterPro" id="IPR012347">
    <property type="entry name" value="Ferritin-like"/>
</dbReference>
<evidence type="ECO:0000313" key="3">
    <source>
        <dbReference type="Proteomes" id="UP001185092"/>
    </source>
</evidence>
<dbReference type="PANTHER" id="PTHR34400">
    <property type="match status" value="1"/>
</dbReference>
<reference evidence="2" key="1">
    <citation type="submission" date="2023-07" db="EMBL/GenBank/DDBJ databases">
        <title>Genomic Encyclopedia of Type Strains, Phase IV (KMG-IV): sequencing the most valuable type-strain genomes for metagenomic binning, comparative biology and taxonomic classification.</title>
        <authorList>
            <person name="Goeker M."/>
        </authorList>
    </citation>
    <scope>NUCLEOTIDE SEQUENCE</scope>
    <source>
        <strain evidence="2">DSM 26174</strain>
    </source>
</reference>
<gene>
    <name evidence="2" type="ORF">HNQ88_002712</name>
</gene>
<name>A0AAE4BQY3_9BACT</name>
<protein>
    <recommendedName>
        <fullName evidence="1">Iminophenyl-pyruvate dimer synthase domain-containing protein</fullName>
    </recommendedName>
</protein>
<organism evidence="2 3">
    <name type="scientific">Aureibacter tunicatorum</name>
    <dbReference type="NCBI Taxonomy" id="866807"/>
    <lineage>
        <taxon>Bacteria</taxon>
        <taxon>Pseudomonadati</taxon>
        <taxon>Bacteroidota</taxon>
        <taxon>Cytophagia</taxon>
        <taxon>Cytophagales</taxon>
        <taxon>Persicobacteraceae</taxon>
        <taxon>Aureibacter</taxon>
    </lineage>
</organism>
<accession>A0AAE4BQY3</accession>
<dbReference type="AlphaFoldDB" id="A0AAE4BQY3"/>
<dbReference type="EMBL" id="JAVDQD010000003">
    <property type="protein sequence ID" value="MDR6239664.1"/>
    <property type="molecule type" value="Genomic_DNA"/>
</dbReference>
<dbReference type="InterPro" id="IPR026820">
    <property type="entry name" value="VioB/RebD_dom"/>
</dbReference>
<evidence type="ECO:0000259" key="1">
    <source>
        <dbReference type="Pfam" id="PF12902"/>
    </source>
</evidence>
<keyword evidence="3" id="KW-1185">Reference proteome</keyword>
<evidence type="ECO:0000313" key="2">
    <source>
        <dbReference type="EMBL" id="MDR6239664.1"/>
    </source>
</evidence>